<dbReference type="InterPro" id="IPR052039">
    <property type="entry name" value="Caspase-related_regulators"/>
</dbReference>
<dbReference type="Proteomes" id="UP000216339">
    <property type="component" value="Unassembled WGS sequence"/>
</dbReference>
<dbReference type="PANTHER" id="PTHR22576:SF37">
    <property type="entry name" value="MUCOSA-ASSOCIATED LYMPHOID TISSUE LYMPHOMA TRANSLOCATION PROTEIN 1"/>
    <property type="match status" value="1"/>
</dbReference>
<dbReference type="InterPro" id="IPR006597">
    <property type="entry name" value="Sel1-like"/>
</dbReference>
<dbReference type="RefSeq" id="WP_095511608.1">
    <property type="nucleotide sequence ID" value="NZ_MQWD01000001.1"/>
</dbReference>
<feature type="domain" description="Caspase family p20" evidence="2">
    <location>
        <begin position="35"/>
        <end position="163"/>
    </location>
</feature>
<dbReference type="InterPro" id="IPR029030">
    <property type="entry name" value="Caspase-like_dom_sf"/>
</dbReference>
<dbReference type="PROSITE" id="PS50208">
    <property type="entry name" value="CASPASE_P20"/>
    <property type="match status" value="1"/>
</dbReference>
<dbReference type="GO" id="GO:0006508">
    <property type="term" value="P:proteolysis"/>
    <property type="evidence" value="ECO:0007669"/>
    <property type="project" value="InterPro"/>
</dbReference>
<dbReference type="Gene3D" id="1.25.40.10">
    <property type="entry name" value="Tetratricopeptide repeat domain"/>
    <property type="match status" value="1"/>
</dbReference>
<keyword evidence="1" id="KW-0732">Signal</keyword>
<dbReference type="Pfam" id="PF08238">
    <property type="entry name" value="Sel1"/>
    <property type="match status" value="5"/>
</dbReference>
<dbReference type="Pfam" id="PF00656">
    <property type="entry name" value="Peptidase_C14"/>
    <property type="match status" value="1"/>
</dbReference>
<feature type="signal peptide" evidence="1">
    <location>
        <begin position="1"/>
        <end position="20"/>
    </location>
</feature>
<dbReference type="OrthoDB" id="9813021at2"/>
<accession>A0A271J5I6</accession>
<proteinExistence type="predicted"/>
<dbReference type="SUPFAM" id="SSF81901">
    <property type="entry name" value="HCP-like"/>
    <property type="match status" value="1"/>
</dbReference>
<organism evidence="3 4">
    <name type="scientific">Rubrivirga marina</name>
    <dbReference type="NCBI Taxonomy" id="1196024"/>
    <lineage>
        <taxon>Bacteria</taxon>
        <taxon>Pseudomonadati</taxon>
        <taxon>Rhodothermota</taxon>
        <taxon>Rhodothermia</taxon>
        <taxon>Rhodothermales</taxon>
        <taxon>Rubricoccaceae</taxon>
        <taxon>Rubrivirga</taxon>
    </lineage>
</organism>
<comment type="caution">
    <text evidence="3">The sequence shown here is derived from an EMBL/GenBank/DDBJ whole genome shotgun (WGS) entry which is preliminary data.</text>
</comment>
<sequence>MFRSAFRLFLFVALASAASAQPEGSRGLEVEAGARVALVIGNASYEHATALQNPTNDVEDVSGALAAAGFAVHAHTDLTYGEMGQALADFADDAVGAEVALFFYAGHGVQVEGDNFLVPIDADVVTESQMRYRSIALGEVLSTLDDSEARLKLVFLDACRDNPFRSWRSSAGGWASTQGPSGSVISFATAQGERASDNMSGRNGLFTEAFLEEFYTPGLELIQLLRNVQRRVREASDFEQEPWTSWSYDGDFYFVPAGTTIERPAAGLDARVAEALRLRDTDVAASVVVLEEAAAAGHAEAQSILGWMRLRGEGVPVDTAAGVDLLRAASAQGHAAAQTNLGYAYETGLGVAQDVPEAVRLYRLAAEQGRAAAQNNLASLYDRGLGVVADPAEAARLYALAAGQEHAPAQANLGVLYEAGRGVPADAARSADFYERAALAGHADAMVRLGVLLHDGRGVEADPEAARQWLQRAAGLGQPHARALLAAMD</sequence>
<reference evidence="3 4" key="1">
    <citation type="submission" date="2016-11" db="EMBL/GenBank/DDBJ databases">
        <title>Study of marine rhodopsin-containing bacteria.</title>
        <authorList>
            <person name="Yoshizawa S."/>
            <person name="Kumagai Y."/>
            <person name="Kogure K."/>
        </authorList>
    </citation>
    <scope>NUCLEOTIDE SEQUENCE [LARGE SCALE GENOMIC DNA]</scope>
    <source>
        <strain evidence="3 4">SAORIC-28</strain>
    </source>
</reference>
<dbReference type="InterPro" id="IPR001309">
    <property type="entry name" value="Pept_C14_p20"/>
</dbReference>
<evidence type="ECO:0000259" key="2">
    <source>
        <dbReference type="PROSITE" id="PS50208"/>
    </source>
</evidence>
<keyword evidence="4" id="KW-1185">Reference proteome</keyword>
<evidence type="ECO:0000313" key="3">
    <source>
        <dbReference type="EMBL" id="PAP77939.1"/>
    </source>
</evidence>
<dbReference type="SUPFAM" id="SSF52129">
    <property type="entry name" value="Caspase-like"/>
    <property type="match status" value="1"/>
</dbReference>
<evidence type="ECO:0000313" key="4">
    <source>
        <dbReference type="Proteomes" id="UP000216339"/>
    </source>
</evidence>
<dbReference type="EMBL" id="MQWD01000001">
    <property type="protein sequence ID" value="PAP77939.1"/>
    <property type="molecule type" value="Genomic_DNA"/>
</dbReference>
<dbReference type="GO" id="GO:0004197">
    <property type="term" value="F:cysteine-type endopeptidase activity"/>
    <property type="evidence" value="ECO:0007669"/>
    <property type="project" value="InterPro"/>
</dbReference>
<gene>
    <name evidence="3" type="ORF">BSZ37_16580</name>
</gene>
<dbReference type="SMART" id="SM00671">
    <property type="entry name" value="SEL1"/>
    <property type="match status" value="5"/>
</dbReference>
<dbReference type="Gene3D" id="3.40.50.1460">
    <property type="match status" value="1"/>
</dbReference>
<protein>
    <recommendedName>
        <fullName evidence="2">Caspase family p20 domain-containing protein</fullName>
    </recommendedName>
</protein>
<dbReference type="AlphaFoldDB" id="A0A271J5I6"/>
<name>A0A271J5I6_9BACT</name>
<evidence type="ECO:0000256" key="1">
    <source>
        <dbReference type="SAM" id="SignalP"/>
    </source>
</evidence>
<dbReference type="InterPro" id="IPR011990">
    <property type="entry name" value="TPR-like_helical_dom_sf"/>
</dbReference>
<feature type="chain" id="PRO_5013397856" description="Caspase family p20 domain-containing protein" evidence="1">
    <location>
        <begin position="21"/>
        <end position="489"/>
    </location>
</feature>
<dbReference type="InterPro" id="IPR011600">
    <property type="entry name" value="Pept_C14_caspase"/>
</dbReference>
<dbReference type="PANTHER" id="PTHR22576">
    <property type="entry name" value="MUCOSA ASSOCIATED LYMPHOID TISSUE LYMPHOMA TRANSLOCATION PROTEIN 1/PARACASPASE"/>
    <property type="match status" value="1"/>
</dbReference>